<dbReference type="SUPFAM" id="SSF140990">
    <property type="entry name" value="FtsH protease domain-like"/>
    <property type="match status" value="1"/>
</dbReference>
<accession>A0A1D9P0R7</accession>
<reference evidence="3" key="1">
    <citation type="submission" date="2016-10" db="EMBL/GenBank/DDBJ databases">
        <title>The complete genome sequence of the rumen bacterium Butyrivibrio hungatei MB2003.</title>
        <authorList>
            <person name="Palevich N."/>
            <person name="Kelly W.J."/>
            <person name="Leahy S.C."/>
            <person name="Altermann E."/>
            <person name="Rakonjac J."/>
            <person name="Attwood G.T."/>
        </authorList>
    </citation>
    <scope>NUCLEOTIDE SEQUENCE [LARGE SCALE GENOMIC DNA]</scope>
    <source>
        <strain evidence="3">MB2003</strain>
    </source>
</reference>
<dbReference type="OrthoDB" id="9809379at2"/>
<organism evidence="2 3">
    <name type="scientific">Butyrivibrio hungatei</name>
    <dbReference type="NCBI Taxonomy" id="185008"/>
    <lineage>
        <taxon>Bacteria</taxon>
        <taxon>Bacillati</taxon>
        <taxon>Bacillota</taxon>
        <taxon>Clostridia</taxon>
        <taxon>Lachnospirales</taxon>
        <taxon>Lachnospiraceae</taxon>
        <taxon>Butyrivibrio</taxon>
    </lineage>
</organism>
<dbReference type="InterPro" id="IPR003959">
    <property type="entry name" value="ATPase_AAA_core"/>
</dbReference>
<dbReference type="PANTHER" id="PTHR23076">
    <property type="entry name" value="METALLOPROTEASE M41 FTSH"/>
    <property type="match status" value="1"/>
</dbReference>
<evidence type="ECO:0000313" key="3">
    <source>
        <dbReference type="Proteomes" id="UP000179284"/>
    </source>
</evidence>
<dbReference type="AlphaFoldDB" id="A0A1D9P0R7"/>
<evidence type="ECO:0000259" key="1">
    <source>
        <dbReference type="SMART" id="SM00382"/>
    </source>
</evidence>
<sequence>MADYFYGVIGYEDIKKELNIIIDMMNNTQMYEDMGASLEKGIILEGNPGTGKTTMANCLIKATDRKCFVCRKKASDGKFVDEIVKTFEEAKKNAPSIVFLDDIDKFAEKGGNDFDDNDPEEFVTIQSCIDEVKDESVFIIATANKIRKLPKSLLRPGRLGKCLYVRLPKPNESEKIIEHYLSKTRMGTDLDALSISKLLYGETCATLENVIARAASKAVFNRKETVAMGDIVSACLDLVFESPEYDKKPSADTLRRIAYHEAGHAVVGELLIPGSVGIASIRMSSSDTLGFVRYCREDDECNTLEYYENLIKTSLAGKAATEVVYGEADLGANKDLHSAFDRAIKIADDFCTYGFSNWIEDDTTSFSGENRNRTMALIMEQQYQATKKLLIDNREILDAMADALISKTTLVYSDIQKLVMGKE</sequence>
<dbReference type="SUPFAM" id="SSF52540">
    <property type="entry name" value="P-loop containing nucleoside triphosphate hydrolases"/>
    <property type="match status" value="1"/>
</dbReference>
<dbReference type="GO" id="GO:0016887">
    <property type="term" value="F:ATP hydrolysis activity"/>
    <property type="evidence" value="ECO:0007669"/>
    <property type="project" value="InterPro"/>
</dbReference>
<dbReference type="GO" id="GO:0006508">
    <property type="term" value="P:proteolysis"/>
    <property type="evidence" value="ECO:0007669"/>
    <property type="project" value="InterPro"/>
</dbReference>
<dbReference type="Gene3D" id="1.10.8.60">
    <property type="match status" value="1"/>
</dbReference>
<dbReference type="InterPro" id="IPR003593">
    <property type="entry name" value="AAA+_ATPase"/>
</dbReference>
<dbReference type="Pfam" id="PF00004">
    <property type="entry name" value="AAA"/>
    <property type="match status" value="1"/>
</dbReference>
<gene>
    <name evidence="2" type="ORF">bhn_I0910</name>
</gene>
<dbReference type="KEGG" id="bhu:bhn_I0910"/>
<dbReference type="InterPro" id="IPR000642">
    <property type="entry name" value="Peptidase_M41"/>
</dbReference>
<protein>
    <submittedName>
        <fullName evidence="2">Peptidase M41 family</fullName>
    </submittedName>
</protein>
<proteinExistence type="predicted"/>
<dbReference type="GO" id="GO:0004176">
    <property type="term" value="F:ATP-dependent peptidase activity"/>
    <property type="evidence" value="ECO:0007669"/>
    <property type="project" value="InterPro"/>
</dbReference>
<dbReference type="Gene3D" id="3.40.50.300">
    <property type="entry name" value="P-loop containing nucleotide triphosphate hydrolases"/>
    <property type="match status" value="1"/>
</dbReference>
<keyword evidence="3" id="KW-1185">Reference proteome</keyword>
<dbReference type="GO" id="GO:0004222">
    <property type="term" value="F:metalloendopeptidase activity"/>
    <property type="evidence" value="ECO:0007669"/>
    <property type="project" value="InterPro"/>
</dbReference>
<name>A0A1D9P0R7_9FIRM</name>
<feature type="domain" description="AAA+ ATPase" evidence="1">
    <location>
        <begin position="38"/>
        <end position="169"/>
    </location>
</feature>
<dbReference type="RefSeq" id="WP_071175672.1">
    <property type="nucleotide sequence ID" value="NZ_CP017831.1"/>
</dbReference>
<dbReference type="GO" id="GO:0005524">
    <property type="term" value="F:ATP binding"/>
    <property type="evidence" value="ECO:0007669"/>
    <property type="project" value="InterPro"/>
</dbReference>
<dbReference type="SMART" id="SM00382">
    <property type="entry name" value="AAA"/>
    <property type="match status" value="1"/>
</dbReference>
<evidence type="ECO:0000313" key="2">
    <source>
        <dbReference type="EMBL" id="AOZ95944.1"/>
    </source>
</evidence>
<dbReference type="Pfam" id="PF01434">
    <property type="entry name" value="Peptidase_M41"/>
    <property type="match status" value="1"/>
</dbReference>
<dbReference type="InterPro" id="IPR027417">
    <property type="entry name" value="P-loop_NTPase"/>
</dbReference>
<dbReference type="Proteomes" id="UP000179284">
    <property type="component" value="Chromosome I"/>
</dbReference>
<dbReference type="PANTHER" id="PTHR23076:SF97">
    <property type="entry name" value="ATP-DEPENDENT ZINC METALLOPROTEASE YME1L1"/>
    <property type="match status" value="1"/>
</dbReference>
<dbReference type="EMBL" id="CP017831">
    <property type="protein sequence ID" value="AOZ95944.1"/>
    <property type="molecule type" value="Genomic_DNA"/>
</dbReference>
<dbReference type="InterPro" id="IPR037219">
    <property type="entry name" value="Peptidase_M41-like"/>
</dbReference>
<dbReference type="Gene3D" id="1.20.58.760">
    <property type="entry name" value="Peptidase M41"/>
    <property type="match status" value="1"/>
</dbReference>